<evidence type="ECO:0000313" key="3">
    <source>
        <dbReference type="Proteomes" id="UP000296455"/>
    </source>
</evidence>
<feature type="compositionally biased region" description="Acidic residues" evidence="1">
    <location>
        <begin position="372"/>
        <end position="383"/>
    </location>
</feature>
<organism evidence="2 3">
    <name type="scientific">Burkholderia phage BcepSaruman</name>
    <dbReference type="NCBI Taxonomy" id="2530032"/>
    <lineage>
        <taxon>Viruses</taxon>
        <taxon>Duplodnaviria</taxon>
        <taxon>Heunggongvirae</taxon>
        <taxon>Uroviricota</taxon>
        <taxon>Caudoviricetes</taxon>
        <taxon>Sarumanvirus</taxon>
        <taxon>Sarumanvirus bcepsaruman</taxon>
    </lineage>
</organism>
<feature type="region of interest" description="Disordered" evidence="1">
    <location>
        <begin position="226"/>
        <end position="258"/>
    </location>
</feature>
<dbReference type="Proteomes" id="UP000296455">
    <property type="component" value="Segment"/>
</dbReference>
<accession>A0A4D5ZCP9</accession>
<dbReference type="EMBL" id="MK552140">
    <property type="protein sequence ID" value="QBX06734.1"/>
    <property type="molecule type" value="Genomic_DNA"/>
</dbReference>
<feature type="region of interest" description="Disordered" evidence="1">
    <location>
        <begin position="472"/>
        <end position="500"/>
    </location>
</feature>
<feature type="region of interest" description="Disordered" evidence="1">
    <location>
        <begin position="102"/>
        <end position="122"/>
    </location>
</feature>
<feature type="compositionally biased region" description="Basic and acidic residues" evidence="1">
    <location>
        <begin position="345"/>
        <end position="358"/>
    </location>
</feature>
<feature type="compositionally biased region" description="Polar residues" evidence="1">
    <location>
        <begin position="226"/>
        <end position="257"/>
    </location>
</feature>
<keyword evidence="3" id="KW-1185">Reference proteome</keyword>
<proteinExistence type="predicted"/>
<gene>
    <name evidence="2" type="ORF">BcepSaruman_321</name>
</gene>
<feature type="compositionally biased region" description="Basic and acidic residues" evidence="1">
    <location>
        <begin position="484"/>
        <end position="493"/>
    </location>
</feature>
<name>A0A4D5ZCP9_9CAUD</name>
<evidence type="ECO:0000313" key="2">
    <source>
        <dbReference type="EMBL" id="QBX06734.1"/>
    </source>
</evidence>
<evidence type="ECO:0000256" key="1">
    <source>
        <dbReference type="SAM" id="MobiDB-lite"/>
    </source>
</evidence>
<reference evidence="2 3" key="1">
    <citation type="submission" date="2019-02" db="EMBL/GenBank/DDBJ databases">
        <title>Complete genome sequence of Burkholderia cenocepacia phage BcepSaruman.</title>
        <authorList>
            <person name="Park K."/>
            <person name="Liu M."/>
            <person name="Gill J."/>
        </authorList>
    </citation>
    <scope>NUCLEOTIDE SEQUENCE [LARGE SCALE GENOMIC DNA]</scope>
</reference>
<protein>
    <submittedName>
        <fullName evidence="2">Uncharacterized protein</fullName>
    </submittedName>
</protein>
<sequence>MQHLIILLDPTHPGSFTVQGYTFTNKPILALVQHGDQPIRMSSLMHDPTVARLHDMGVKPTVLREPCESGAEFHALNLNLAISEIGGAKRVCALAQDSYDDEDADDWEWGPGPEVREDSQASGELDDDFMLDISESESGGVKHLIKPVPAQSTDPVYPRTKPKKRPVAPIFNEENYALRALQATQQGLEIDPQDQARLDAEQRAELAESRVLMLESTLSNRNGVIDANSQELTTPKQSVSSYSTPIGAQTGTGTPTQSDKELSDLFGDIGAAGVGVTAEGEKHRNPVQSQNSTTIGVGIDPFADWIDVVHADGTGSESQLSTEPIPVLEKNKGGRPKKAGSTAAKQRDSARRRHEQDKLLGVGHQHRKAPELESDMQELSEAEVQELHKPKVKKKVVKARAKAKTQDAVDRKKAKEELAASVLDSLKQAAKAGEIRTSQRKLGREIERKTGVLVTRGKLARVIVDERAQKIAKARRQNPGMVKQADEKRRESRTVNSMLAIKGKKKPVRVVDSPYLV</sequence>
<feature type="region of interest" description="Disordered" evidence="1">
    <location>
        <begin position="314"/>
        <end position="383"/>
    </location>
</feature>